<evidence type="ECO:0000313" key="5">
    <source>
        <dbReference type="Proteomes" id="UP000823842"/>
    </source>
</evidence>
<evidence type="ECO:0000256" key="1">
    <source>
        <dbReference type="ARBA" id="ARBA00001946"/>
    </source>
</evidence>
<reference evidence="4" key="2">
    <citation type="submission" date="2021-04" db="EMBL/GenBank/DDBJ databases">
        <authorList>
            <person name="Gilroy R."/>
        </authorList>
    </citation>
    <scope>NUCLEOTIDE SEQUENCE</scope>
    <source>
        <strain evidence="4">ChiSjej1B19-5720</strain>
    </source>
</reference>
<evidence type="ECO:0000259" key="3">
    <source>
        <dbReference type="PROSITE" id="PS51462"/>
    </source>
</evidence>
<dbReference type="AlphaFoldDB" id="A0A9D2RX61"/>
<sequence length="250" mass="29693">MSQKKHIKADGRLLQTYKKYADLKLKQKERILEWMFQETKVYYEENHAFPDDPHVEEIVHRVYDKIEQAGIWIPYEEVWKRYRKKQADIHKRIRRMRASGRENIEKTCFMNMCMIQDGQGNVLALDKVDDEYTGTTFPGGHVEREEAFYDSIVREIREETGLEIKDPSLWGVYHWKEDGIHNVIFLYKANEFSGVLKSSEEGRVYWISLEEMKKKDLAVGMENVLKIMDSRKYSECRVCLGPEGYKGTLY</sequence>
<name>A0A9D2RX61_9FIRM</name>
<comment type="caution">
    <text evidence="4">The sequence shown here is derived from an EMBL/GenBank/DDBJ whole genome shotgun (WGS) entry which is preliminary data.</text>
</comment>
<accession>A0A9D2RX61</accession>
<keyword evidence="2" id="KW-0378">Hydrolase</keyword>
<dbReference type="Gene3D" id="3.90.79.10">
    <property type="entry name" value="Nucleoside Triphosphate Pyrophosphohydrolase"/>
    <property type="match status" value="1"/>
</dbReference>
<dbReference type="GO" id="GO:0016787">
    <property type="term" value="F:hydrolase activity"/>
    <property type="evidence" value="ECO:0007669"/>
    <property type="project" value="UniProtKB-KW"/>
</dbReference>
<dbReference type="Pfam" id="PF00293">
    <property type="entry name" value="NUDIX"/>
    <property type="match status" value="1"/>
</dbReference>
<gene>
    <name evidence="4" type="ORF">IAA06_14580</name>
</gene>
<protein>
    <submittedName>
        <fullName evidence="4">NUDIX domain-containing protein</fullName>
    </submittedName>
</protein>
<dbReference type="SUPFAM" id="SSF55811">
    <property type="entry name" value="Nudix"/>
    <property type="match status" value="1"/>
</dbReference>
<dbReference type="InterPro" id="IPR000086">
    <property type="entry name" value="NUDIX_hydrolase_dom"/>
</dbReference>
<evidence type="ECO:0000256" key="2">
    <source>
        <dbReference type="ARBA" id="ARBA00022801"/>
    </source>
</evidence>
<dbReference type="CDD" id="cd18875">
    <property type="entry name" value="NUDIX_Hydrolase"/>
    <property type="match status" value="1"/>
</dbReference>
<dbReference type="EMBL" id="DWYZ01000282">
    <property type="protein sequence ID" value="HJB29997.1"/>
    <property type="molecule type" value="Genomic_DNA"/>
</dbReference>
<dbReference type="Proteomes" id="UP000823842">
    <property type="component" value="Unassembled WGS sequence"/>
</dbReference>
<dbReference type="InterPro" id="IPR015797">
    <property type="entry name" value="NUDIX_hydrolase-like_dom_sf"/>
</dbReference>
<comment type="cofactor">
    <cofactor evidence="1">
        <name>Mg(2+)</name>
        <dbReference type="ChEBI" id="CHEBI:18420"/>
    </cofactor>
</comment>
<evidence type="ECO:0000313" key="4">
    <source>
        <dbReference type="EMBL" id="HJB29997.1"/>
    </source>
</evidence>
<organism evidence="4 5">
    <name type="scientific">Candidatus Blautia faecavium</name>
    <dbReference type="NCBI Taxonomy" id="2838487"/>
    <lineage>
        <taxon>Bacteria</taxon>
        <taxon>Bacillati</taxon>
        <taxon>Bacillota</taxon>
        <taxon>Clostridia</taxon>
        <taxon>Lachnospirales</taxon>
        <taxon>Lachnospiraceae</taxon>
        <taxon>Blautia</taxon>
    </lineage>
</organism>
<reference evidence="4" key="1">
    <citation type="journal article" date="2021" name="PeerJ">
        <title>Extensive microbial diversity within the chicken gut microbiome revealed by metagenomics and culture.</title>
        <authorList>
            <person name="Gilroy R."/>
            <person name="Ravi A."/>
            <person name="Getino M."/>
            <person name="Pursley I."/>
            <person name="Horton D.L."/>
            <person name="Alikhan N.F."/>
            <person name="Baker D."/>
            <person name="Gharbi K."/>
            <person name="Hall N."/>
            <person name="Watson M."/>
            <person name="Adriaenssens E.M."/>
            <person name="Foster-Nyarko E."/>
            <person name="Jarju S."/>
            <person name="Secka A."/>
            <person name="Antonio M."/>
            <person name="Oren A."/>
            <person name="Chaudhuri R.R."/>
            <person name="La Ragione R."/>
            <person name="Hildebrand F."/>
            <person name="Pallen M.J."/>
        </authorList>
    </citation>
    <scope>NUCLEOTIDE SEQUENCE</scope>
    <source>
        <strain evidence="4">ChiSjej1B19-5720</strain>
    </source>
</reference>
<dbReference type="PROSITE" id="PS51462">
    <property type="entry name" value="NUDIX"/>
    <property type="match status" value="1"/>
</dbReference>
<feature type="domain" description="Nudix hydrolase" evidence="3">
    <location>
        <begin position="105"/>
        <end position="229"/>
    </location>
</feature>
<dbReference type="PANTHER" id="PTHR43046">
    <property type="entry name" value="GDP-MANNOSE MANNOSYL HYDROLASE"/>
    <property type="match status" value="1"/>
</dbReference>
<dbReference type="PANTHER" id="PTHR43046:SF14">
    <property type="entry name" value="MUTT_NUDIX FAMILY PROTEIN"/>
    <property type="match status" value="1"/>
</dbReference>
<proteinExistence type="predicted"/>